<feature type="region of interest" description="Disordered" evidence="1">
    <location>
        <begin position="1"/>
        <end position="103"/>
    </location>
</feature>
<protein>
    <submittedName>
        <fullName evidence="2">Uncharacterized protein</fullName>
    </submittedName>
</protein>
<evidence type="ECO:0000256" key="1">
    <source>
        <dbReference type="SAM" id="MobiDB-lite"/>
    </source>
</evidence>
<dbReference type="EMBL" id="HBEO01033331">
    <property type="protein sequence ID" value="CAD8506368.1"/>
    <property type="molecule type" value="Transcribed_RNA"/>
</dbReference>
<gene>
    <name evidence="2" type="ORF">HPHI1048_LOCUS22567</name>
</gene>
<dbReference type="AlphaFoldDB" id="A0A7S0HZI5"/>
<name>A0A7S0HZI5_9CRYP</name>
<accession>A0A7S0HZI5</accession>
<sequence>MGNQNAKHDNFNLTTDGKNLFDGNAADSYPCSPTGSASMSPVAPLSPVHSLHSLSDKERQAPLQASRRRPKNLAVDIPEYVLNLRDPRSPSAPRTPLPLSDSE</sequence>
<proteinExistence type="predicted"/>
<organism evidence="2">
    <name type="scientific">Hanusia phi</name>
    <dbReference type="NCBI Taxonomy" id="3032"/>
    <lineage>
        <taxon>Eukaryota</taxon>
        <taxon>Cryptophyceae</taxon>
        <taxon>Pyrenomonadales</taxon>
        <taxon>Geminigeraceae</taxon>
        <taxon>Hanusia</taxon>
    </lineage>
</organism>
<reference evidence="2" key="1">
    <citation type="submission" date="2021-01" db="EMBL/GenBank/DDBJ databases">
        <authorList>
            <person name="Corre E."/>
            <person name="Pelletier E."/>
            <person name="Niang G."/>
            <person name="Scheremetjew M."/>
            <person name="Finn R."/>
            <person name="Kale V."/>
            <person name="Holt S."/>
            <person name="Cochrane G."/>
            <person name="Meng A."/>
            <person name="Brown T."/>
            <person name="Cohen L."/>
        </authorList>
    </citation>
    <scope>NUCLEOTIDE SEQUENCE</scope>
    <source>
        <strain evidence="2">CCMP325</strain>
    </source>
</reference>
<feature type="compositionally biased region" description="Basic and acidic residues" evidence="1">
    <location>
        <begin position="1"/>
        <end position="10"/>
    </location>
</feature>
<evidence type="ECO:0000313" key="2">
    <source>
        <dbReference type="EMBL" id="CAD8506368.1"/>
    </source>
</evidence>